<gene>
    <name evidence="3" type="ORF">TPC1_14141</name>
</gene>
<dbReference type="PROSITE" id="PS50222">
    <property type="entry name" value="EF_HAND_2"/>
    <property type="match status" value="2"/>
</dbReference>
<evidence type="ECO:0000259" key="2">
    <source>
        <dbReference type="PROSITE" id="PS50222"/>
    </source>
</evidence>
<evidence type="ECO:0000313" key="3">
    <source>
        <dbReference type="EMBL" id="JAP93544.1"/>
    </source>
</evidence>
<dbReference type="PROSITE" id="PS00018">
    <property type="entry name" value="EF_HAND_1"/>
    <property type="match status" value="2"/>
</dbReference>
<feature type="domain" description="EF-hand" evidence="2">
    <location>
        <begin position="2"/>
        <end position="37"/>
    </location>
</feature>
<dbReference type="GO" id="GO:0005509">
    <property type="term" value="F:calcium ion binding"/>
    <property type="evidence" value="ECO:0007669"/>
    <property type="project" value="InterPro"/>
</dbReference>
<proteinExistence type="predicted"/>
<dbReference type="InterPro" id="IPR011992">
    <property type="entry name" value="EF-hand-dom_pair"/>
</dbReference>
<name>A0A146KCA0_9EUKA</name>
<keyword evidence="3" id="KW-0808">Transferase</keyword>
<dbReference type="GO" id="GO:0016301">
    <property type="term" value="F:kinase activity"/>
    <property type="evidence" value="ECO:0007669"/>
    <property type="project" value="UniProtKB-KW"/>
</dbReference>
<evidence type="ECO:0000256" key="1">
    <source>
        <dbReference type="ARBA" id="ARBA00022837"/>
    </source>
</evidence>
<dbReference type="Gene3D" id="1.10.238.10">
    <property type="entry name" value="EF-hand"/>
    <property type="match status" value="1"/>
</dbReference>
<keyword evidence="3" id="KW-0418">Kinase</keyword>
<dbReference type="InterPro" id="IPR002048">
    <property type="entry name" value="EF_hand_dom"/>
</dbReference>
<dbReference type="EMBL" id="GDID01003062">
    <property type="protein sequence ID" value="JAP93544.1"/>
    <property type="molecule type" value="Transcribed_RNA"/>
</dbReference>
<dbReference type="CDD" id="cd00051">
    <property type="entry name" value="EFh"/>
    <property type="match status" value="1"/>
</dbReference>
<dbReference type="SMART" id="SM00054">
    <property type="entry name" value="EFh"/>
    <property type="match status" value="2"/>
</dbReference>
<dbReference type="InterPro" id="IPR018247">
    <property type="entry name" value="EF_Hand_1_Ca_BS"/>
</dbReference>
<dbReference type="SUPFAM" id="SSF47473">
    <property type="entry name" value="EF-hand"/>
    <property type="match status" value="1"/>
</dbReference>
<keyword evidence="1" id="KW-0106">Calcium</keyword>
<organism evidence="3">
    <name type="scientific">Trepomonas sp. PC1</name>
    <dbReference type="NCBI Taxonomy" id="1076344"/>
    <lineage>
        <taxon>Eukaryota</taxon>
        <taxon>Metamonada</taxon>
        <taxon>Diplomonadida</taxon>
        <taxon>Hexamitidae</taxon>
        <taxon>Hexamitinae</taxon>
        <taxon>Trepomonas</taxon>
    </lineage>
</organism>
<dbReference type="AlphaFoldDB" id="A0A146KCA0"/>
<accession>A0A146KCA0</accession>
<feature type="non-terminal residue" evidence="3">
    <location>
        <position position="1"/>
    </location>
</feature>
<reference evidence="3" key="1">
    <citation type="submission" date="2015-07" db="EMBL/GenBank/DDBJ databases">
        <title>Adaptation to a free-living lifestyle via gene acquisitions in the diplomonad Trepomonas sp. PC1.</title>
        <authorList>
            <person name="Xu F."/>
            <person name="Jerlstrom-Hultqvist J."/>
            <person name="Kolisko M."/>
            <person name="Simpson A.G.B."/>
            <person name="Roger A.J."/>
            <person name="Svard S.G."/>
            <person name="Andersson J.O."/>
        </authorList>
    </citation>
    <scope>NUCLEOTIDE SEQUENCE</scope>
    <source>
        <strain evidence="3">PC1</strain>
    </source>
</reference>
<sequence length="68" mass="7883">KYTEEQAKEMFDKIDTDKGGSISMEELVAAFVKHGKTVEETQAAFKKYDVDNNGELEFDEFFKLINRQ</sequence>
<dbReference type="Pfam" id="PF13499">
    <property type="entry name" value="EF-hand_7"/>
    <property type="match status" value="1"/>
</dbReference>
<protein>
    <submittedName>
        <fullName evidence="3">Calcium dependent protein kinase 34</fullName>
    </submittedName>
</protein>
<feature type="domain" description="EF-hand" evidence="2">
    <location>
        <begin position="39"/>
        <end position="68"/>
    </location>
</feature>